<protein>
    <submittedName>
        <fullName evidence="3">DNA mismatch repair protein MutS</fullName>
    </submittedName>
</protein>
<dbReference type="SUPFAM" id="SSF160443">
    <property type="entry name" value="SMR domain-like"/>
    <property type="match status" value="1"/>
</dbReference>
<dbReference type="EMBL" id="SSMD01000001">
    <property type="protein sequence ID" value="THD76839.1"/>
    <property type="molecule type" value="Genomic_DNA"/>
</dbReference>
<keyword evidence="4" id="KW-1185">Reference proteome</keyword>
<reference evidence="3 4" key="1">
    <citation type="submission" date="2019-04" db="EMBL/GenBank/DDBJ databases">
        <title>Draft genome sequence of Youngimonas vesicularis.</title>
        <authorList>
            <person name="Hameed A."/>
        </authorList>
    </citation>
    <scope>NUCLEOTIDE SEQUENCE [LARGE SCALE GENOMIC DNA]</scope>
    <source>
        <strain evidence="3 4">CC-AMW-E</strain>
    </source>
</reference>
<dbReference type="PROSITE" id="PS50828">
    <property type="entry name" value="SMR"/>
    <property type="match status" value="1"/>
</dbReference>
<dbReference type="OrthoDB" id="7165597at2"/>
<dbReference type="PANTHER" id="PTHR35562">
    <property type="entry name" value="DNA ENDONUCLEASE SMRA-RELATED"/>
    <property type="match status" value="1"/>
</dbReference>
<sequence length="193" mass="21518">MTRRKLTEDEVALWRLVADSTARMHPDHAQAKPHNPKPKPHKTPKTRLPDFTIGQAAPGGAPAHDLRPAIADQLNAAPLRMDKKAFTRMARGKLVPEDRIDLHGMTMDRAHPALLRFVLRSHAQGLRLVLVITGKGKPKDEDGPIPVRRGVLKHNVPQWLSMPPLNSVVLQVAQAHISHGGTGAYYVYLRRQR</sequence>
<dbReference type="InterPro" id="IPR002625">
    <property type="entry name" value="Smr_dom"/>
</dbReference>
<dbReference type="AlphaFoldDB" id="A0A4S3MD82"/>
<dbReference type="Gene3D" id="3.30.1370.110">
    <property type="match status" value="1"/>
</dbReference>
<dbReference type="Pfam" id="PF01713">
    <property type="entry name" value="Smr"/>
    <property type="match status" value="1"/>
</dbReference>
<accession>A0A4S3MD82</accession>
<dbReference type="Proteomes" id="UP000306113">
    <property type="component" value="Unassembled WGS sequence"/>
</dbReference>
<evidence type="ECO:0000259" key="2">
    <source>
        <dbReference type="PROSITE" id="PS50828"/>
    </source>
</evidence>
<name>A0A4S3MD82_9RHOB</name>
<dbReference type="RefSeq" id="WP_136337783.1">
    <property type="nucleotide sequence ID" value="NZ_SSMD01000001.1"/>
</dbReference>
<evidence type="ECO:0000313" key="3">
    <source>
        <dbReference type="EMBL" id="THD76839.1"/>
    </source>
</evidence>
<proteinExistence type="predicted"/>
<dbReference type="PANTHER" id="PTHR35562:SF2">
    <property type="entry name" value="DNA ENDONUCLEASE SMRA-RELATED"/>
    <property type="match status" value="1"/>
</dbReference>
<organism evidence="3 4">
    <name type="scientific">Thalassobius vesicularis</name>
    <dbReference type="NCBI Taxonomy" id="1294297"/>
    <lineage>
        <taxon>Bacteria</taxon>
        <taxon>Pseudomonadati</taxon>
        <taxon>Pseudomonadota</taxon>
        <taxon>Alphaproteobacteria</taxon>
        <taxon>Rhodobacterales</taxon>
        <taxon>Roseobacteraceae</taxon>
        <taxon>Thalassovita</taxon>
    </lineage>
</organism>
<feature type="region of interest" description="Disordered" evidence="1">
    <location>
        <begin position="21"/>
        <end position="65"/>
    </location>
</feature>
<dbReference type="InterPro" id="IPR036063">
    <property type="entry name" value="Smr_dom_sf"/>
</dbReference>
<feature type="compositionally biased region" description="Basic residues" evidence="1">
    <location>
        <begin position="34"/>
        <end position="45"/>
    </location>
</feature>
<comment type="caution">
    <text evidence="3">The sequence shown here is derived from an EMBL/GenBank/DDBJ whole genome shotgun (WGS) entry which is preliminary data.</text>
</comment>
<evidence type="ECO:0000256" key="1">
    <source>
        <dbReference type="SAM" id="MobiDB-lite"/>
    </source>
</evidence>
<feature type="domain" description="Smr" evidence="2">
    <location>
        <begin position="100"/>
        <end position="190"/>
    </location>
</feature>
<gene>
    <name evidence="3" type="ORF">E7681_03090</name>
</gene>
<evidence type="ECO:0000313" key="4">
    <source>
        <dbReference type="Proteomes" id="UP000306113"/>
    </source>
</evidence>
<dbReference type="SMART" id="SM00463">
    <property type="entry name" value="SMR"/>
    <property type="match status" value="1"/>
</dbReference>